<dbReference type="Gene3D" id="4.10.240.10">
    <property type="entry name" value="Zn(2)-C6 fungal-type DNA-binding domain"/>
    <property type="match status" value="1"/>
</dbReference>
<comment type="subcellular location">
    <subcellularLocation>
        <location evidence="1">Nucleus</location>
    </subcellularLocation>
</comment>
<dbReference type="EMBL" id="MCGT01000003">
    <property type="protein sequence ID" value="ORX61473.1"/>
    <property type="molecule type" value="Genomic_DNA"/>
</dbReference>
<keyword evidence="2" id="KW-0479">Metal-binding</keyword>
<feature type="compositionally biased region" description="Low complexity" evidence="5">
    <location>
        <begin position="159"/>
        <end position="186"/>
    </location>
</feature>
<reference evidence="7 8" key="1">
    <citation type="submission" date="2016-07" db="EMBL/GenBank/DDBJ databases">
        <title>Pervasive Adenine N6-methylation of Active Genes in Fungi.</title>
        <authorList>
            <consortium name="DOE Joint Genome Institute"/>
            <person name="Mondo S.J."/>
            <person name="Dannebaum R.O."/>
            <person name="Kuo R.C."/>
            <person name="Labutti K."/>
            <person name="Haridas S."/>
            <person name="Kuo A."/>
            <person name="Salamov A."/>
            <person name="Ahrendt S.R."/>
            <person name="Lipzen A."/>
            <person name="Sullivan W."/>
            <person name="Andreopoulos W.B."/>
            <person name="Clum A."/>
            <person name="Lindquist E."/>
            <person name="Daum C."/>
            <person name="Ramamoorthy G.K."/>
            <person name="Gryganskyi A."/>
            <person name="Culley D."/>
            <person name="Magnuson J.K."/>
            <person name="James T.Y."/>
            <person name="O'Malley M.A."/>
            <person name="Stajich J.E."/>
            <person name="Spatafora J.W."/>
            <person name="Visel A."/>
            <person name="Grigoriev I.V."/>
        </authorList>
    </citation>
    <scope>NUCLEOTIDE SEQUENCE [LARGE SCALE GENOMIC DNA]</scope>
    <source>
        <strain evidence="7 8">NRRL 3301</strain>
    </source>
</reference>
<dbReference type="Pfam" id="PF00172">
    <property type="entry name" value="Zn_clus"/>
    <property type="match status" value="1"/>
</dbReference>
<dbReference type="GO" id="GO:0000981">
    <property type="term" value="F:DNA-binding transcription factor activity, RNA polymerase II-specific"/>
    <property type="evidence" value="ECO:0007669"/>
    <property type="project" value="InterPro"/>
</dbReference>
<name>A0A1X2GTY5_9FUNG</name>
<dbReference type="GO" id="GO:0003677">
    <property type="term" value="F:DNA binding"/>
    <property type="evidence" value="ECO:0007669"/>
    <property type="project" value="UniProtKB-KW"/>
</dbReference>
<dbReference type="Proteomes" id="UP000242146">
    <property type="component" value="Unassembled WGS sequence"/>
</dbReference>
<evidence type="ECO:0000313" key="7">
    <source>
        <dbReference type="EMBL" id="ORX61473.1"/>
    </source>
</evidence>
<dbReference type="SMART" id="SM00066">
    <property type="entry name" value="GAL4"/>
    <property type="match status" value="1"/>
</dbReference>
<dbReference type="GO" id="GO:0008270">
    <property type="term" value="F:zinc ion binding"/>
    <property type="evidence" value="ECO:0007669"/>
    <property type="project" value="InterPro"/>
</dbReference>
<keyword evidence="4" id="KW-0539">Nucleus</keyword>
<dbReference type="PROSITE" id="PS00463">
    <property type="entry name" value="ZN2_CY6_FUNGAL_1"/>
    <property type="match status" value="1"/>
</dbReference>
<dbReference type="PANTHER" id="PTHR46910">
    <property type="entry name" value="TRANSCRIPTION FACTOR PDR1"/>
    <property type="match status" value="1"/>
</dbReference>
<feature type="region of interest" description="Disordered" evidence="5">
    <location>
        <begin position="136"/>
        <end position="198"/>
    </location>
</feature>
<dbReference type="AlphaFoldDB" id="A0A1X2GTY5"/>
<dbReference type="GO" id="GO:0005634">
    <property type="term" value="C:nucleus"/>
    <property type="evidence" value="ECO:0007669"/>
    <property type="project" value="UniProtKB-SubCell"/>
</dbReference>
<evidence type="ECO:0000256" key="4">
    <source>
        <dbReference type="ARBA" id="ARBA00023242"/>
    </source>
</evidence>
<dbReference type="OrthoDB" id="39175at2759"/>
<keyword evidence="3" id="KW-0238">DNA-binding</keyword>
<dbReference type="CDD" id="cd00067">
    <property type="entry name" value="GAL4"/>
    <property type="match status" value="1"/>
</dbReference>
<dbReference type="STRING" id="101127.A0A1X2GTY5"/>
<organism evidence="7 8">
    <name type="scientific">Hesseltinella vesiculosa</name>
    <dbReference type="NCBI Taxonomy" id="101127"/>
    <lineage>
        <taxon>Eukaryota</taxon>
        <taxon>Fungi</taxon>
        <taxon>Fungi incertae sedis</taxon>
        <taxon>Mucoromycota</taxon>
        <taxon>Mucoromycotina</taxon>
        <taxon>Mucoromycetes</taxon>
        <taxon>Mucorales</taxon>
        <taxon>Cunninghamellaceae</taxon>
        <taxon>Hesseltinella</taxon>
    </lineage>
</organism>
<dbReference type="InterPro" id="IPR036864">
    <property type="entry name" value="Zn2-C6_fun-type_DNA-bd_sf"/>
</dbReference>
<evidence type="ECO:0000256" key="5">
    <source>
        <dbReference type="SAM" id="MobiDB-lite"/>
    </source>
</evidence>
<accession>A0A1X2GTY5</accession>
<evidence type="ECO:0000313" key="8">
    <source>
        <dbReference type="Proteomes" id="UP000242146"/>
    </source>
</evidence>
<dbReference type="InterPro" id="IPR050987">
    <property type="entry name" value="AtrR-like"/>
</dbReference>
<evidence type="ECO:0000259" key="6">
    <source>
        <dbReference type="PROSITE" id="PS50048"/>
    </source>
</evidence>
<dbReference type="SUPFAM" id="SSF57701">
    <property type="entry name" value="Zn2/Cys6 DNA-binding domain"/>
    <property type="match status" value="1"/>
</dbReference>
<dbReference type="PANTHER" id="PTHR46910:SF3">
    <property type="entry name" value="HALOTOLERANCE PROTEIN 9-RELATED"/>
    <property type="match status" value="1"/>
</dbReference>
<sequence>MVSKLNHSKAIVTRADNPGHAITRMHASMKRPRAPIACIRCHYKKVRCDGEQPNCSRCSSSGILCAYPKNRRSRNSQTTNVDPFVNNLSQLEIKIRQIEADLKSQRHWFSSLENSHQMEWMNMPGSEIVMVSPPAPSTVSSAMTPVNDISPMPTPKMDSLSPPLSAAATALAAVSHRSPSSKAKSPSQKKDSVSSTSSTLSTSSLEFFLPSQRNQLYVPPTSSHSDWTANPPVPVDFYPNYLAGCPMTAPPGGPAQEFLPQPSPLTTPDYLEDSSSSYPHTPSISIASANSSVHSFNQHLSYCGNVIDMQMYNNIVTDSFISIEPSQNILEASVWNC</sequence>
<feature type="domain" description="Zn(2)-C6 fungal-type" evidence="6">
    <location>
        <begin position="37"/>
        <end position="67"/>
    </location>
</feature>
<evidence type="ECO:0000256" key="3">
    <source>
        <dbReference type="ARBA" id="ARBA00023125"/>
    </source>
</evidence>
<gene>
    <name evidence="7" type="ORF">DM01DRAFT_1380366</name>
</gene>
<comment type="caution">
    <text evidence="7">The sequence shown here is derived from an EMBL/GenBank/DDBJ whole genome shotgun (WGS) entry which is preliminary data.</text>
</comment>
<evidence type="ECO:0000256" key="1">
    <source>
        <dbReference type="ARBA" id="ARBA00004123"/>
    </source>
</evidence>
<keyword evidence="8" id="KW-1185">Reference proteome</keyword>
<dbReference type="InterPro" id="IPR001138">
    <property type="entry name" value="Zn2Cys6_DnaBD"/>
</dbReference>
<evidence type="ECO:0000256" key="2">
    <source>
        <dbReference type="ARBA" id="ARBA00022723"/>
    </source>
</evidence>
<proteinExistence type="predicted"/>
<dbReference type="PROSITE" id="PS50048">
    <property type="entry name" value="ZN2_CY6_FUNGAL_2"/>
    <property type="match status" value="1"/>
</dbReference>
<protein>
    <recommendedName>
        <fullName evidence="6">Zn(2)-C6 fungal-type domain-containing protein</fullName>
    </recommendedName>
</protein>